<gene>
    <name evidence="1" type="ORF">GCM10011505_23570</name>
</gene>
<evidence type="ECO:0008006" key="3">
    <source>
        <dbReference type="Google" id="ProtNLM"/>
    </source>
</evidence>
<organism evidence="1 2">
    <name type="scientific">Tistrella bauzanensis</name>
    <dbReference type="NCBI Taxonomy" id="657419"/>
    <lineage>
        <taxon>Bacteria</taxon>
        <taxon>Pseudomonadati</taxon>
        <taxon>Pseudomonadota</taxon>
        <taxon>Alphaproteobacteria</taxon>
        <taxon>Geminicoccales</taxon>
        <taxon>Geminicoccaceae</taxon>
        <taxon>Tistrella</taxon>
    </lineage>
</organism>
<dbReference type="Proteomes" id="UP000603352">
    <property type="component" value="Unassembled WGS sequence"/>
</dbReference>
<accession>A0ABQ1IIT5</accession>
<dbReference type="InterPro" id="IPR036514">
    <property type="entry name" value="SGNH_hydro_sf"/>
</dbReference>
<keyword evidence="2" id="KW-1185">Reference proteome</keyword>
<reference evidence="2" key="1">
    <citation type="journal article" date="2019" name="Int. J. Syst. Evol. Microbiol.">
        <title>The Global Catalogue of Microorganisms (GCM) 10K type strain sequencing project: providing services to taxonomists for standard genome sequencing and annotation.</title>
        <authorList>
            <consortium name="The Broad Institute Genomics Platform"/>
            <consortium name="The Broad Institute Genome Sequencing Center for Infectious Disease"/>
            <person name="Wu L."/>
            <person name="Ma J."/>
        </authorList>
    </citation>
    <scope>NUCLEOTIDE SEQUENCE [LARGE SCALE GENOMIC DNA]</scope>
    <source>
        <strain evidence="2">CGMCC 1.10188</strain>
    </source>
</reference>
<dbReference type="SUPFAM" id="SSF52266">
    <property type="entry name" value="SGNH hydrolase"/>
    <property type="match status" value="1"/>
</dbReference>
<dbReference type="EMBL" id="BMDZ01000025">
    <property type="protein sequence ID" value="GGB41412.1"/>
    <property type="molecule type" value="Genomic_DNA"/>
</dbReference>
<comment type="caution">
    <text evidence="1">The sequence shown here is derived from an EMBL/GenBank/DDBJ whole genome shotgun (WGS) entry which is preliminary data.</text>
</comment>
<evidence type="ECO:0000313" key="2">
    <source>
        <dbReference type="Proteomes" id="UP000603352"/>
    </source>
</evidence>
<dbReference type="Gene3D" id="3.40.50.1110">
    <property type="entry name" value="SGNH hydrolase"/>
    <property type="match status" value="1"/>
</dbReference>
<name>A0ABQ1IIT5_9PROT</name>
<protein>
    <recommendedName>
        <fullName evidence="3">SGNH hydrolase-type esterase domain-containing protein</fullName>
    </recommendedName>
</protein>
<sequence>MREGFFRSLLDSRRAFDADKGAYDGLIVGDSFTADALDPARIGEIADVSLFNHAVYNSAMGEQRLILKDKLSDGWRPDLVIIGLGPLLFVRDDEPTNFGLEFLAAPLVRLEGIWAAVAAGDLAAPFASGRHRSTLPGLARVIMGRKPAAGRGLDIGRVEAGYIENRYDFGGTSEELLEDGEVFRGQIQQFPGPRPAQVAYLEETIELARDAGARVVLVIPPVSPPQVAAIAGIPYMTAFMQMARDMAQRYDLPLIQGFDPAVVAQLSPEQYFDAEHMCAEAARRFSTIVGEALVADGIVAAKADGDDMPPAVCHPRP</sequence>
<evidence type="ECO:0000313" key="1">
    <source>
        <dbReference type="EMBL" id="GGB41412.1"/>
    </source>
</evidence>
<proteinExistence type="predicted"/>